<sequence>MTPLRIPTYVLGRPGVPLSRGSQALPESVNSSPNYHTIPEGEGLTKTDLTCAMSAYMTDLYSTSYPQLQKPNFYFRAKPQWSGG</sequence>
<proteinExistence type="predicted"/>
<evidence type="ECO:0000313" key="2">
    <source>
        <dbReference type="EMBL" id="GBN68305.1"/>
    </source>
</evidence>
<reference evidence="2 3" key="1">
    <citation type="journal article" date="2019" name="Sci. Rep.">
        <title>Orb-weaving spider Araneus ventricosus genome elucidates the spidroin gene catalogue.</title>
        <authorList>
            <person name="Kono N."/>
            <person name="Nakamura H."/>
            <person name="Ohtoshi R."/>
            <person name="Moran D.A.P."/>
            <person name="Shinohara A."/>
            <person name="Yoshida Y."/>
            <person name="Fujiwara M."/>
            <person name="Mori M."/>
            <person name="Tomita M."/>
            <person name="Arakawa K."/>
        </authorList>
    </citation>
    <scope>NUCLEOTIDE SEQUENCE [LARGE SCALE GENOMIC DNA]</scope>
</reference>
<evidence type="ECO:0000256" key="1">
    <source>
        <dbReference type="SAM" id="MobiDB-lite"/>
    </source>
</evidence>
<accession>A0A4Y2QYW6</accession>
<evidence type="ECO:0000313" key="3">
    <source>
        <dbReference type="Proteomes" id="UP000499080"/>
    </source>
</evidence>
<dbReference type="EMBL" id="BGPR01015179">
    <property type="protein sequence ID" value="GBN68305.1"/>
    <property type="molecule type" value="Genomic_DNA"/>
</dbReference>
<dbReference type="AlphaFoldDB" id="A0A4Y2QYW6"/>
<protein>
    <submittedName>
        <fullName evidence="2">Uncharacterized protein</fullName>
    </submittedName>
</protein>
<gene>
    <name evidence="2" type="ORF">AVEN_117625_1</name>
</gene>
<keyword evidence="3" id="KW-1185">Reference proteome</keyword>
<organism evidence="2 3">
    <name type="scientific">Araneus ventricosus</name>
    <name type="common">Orbweaver spider</name>
    <name type="synonym">Epeira ventricosa</name>
    <dbReference type="NCBI Taxonomy" id="182803"/>
    <lineage>
        <taxon>Eukaryota</taxon>
        <taxon>Metazoa</taxon>
        <taxon>Ecdysozoa</taxon>
        <taxon>Arthropoda</taxon>
        <taxon>Chelicerata</taxon>
        <taxon>Arachnida</taxon>
        <taxon>Araneae</taxon>
        <taxon>Araneomorphae</taxon>
        <taxon>Entelegynae</taxon>
        <taxon>Araneoidea</taxon>
        <taxon>Araneidae</taxon>
        <taxon>Araneus</taxon>
    </lineage>
</organism>
<comment type="caution">
    <text evidence="2">The sequence shown here is derived from an EMBL/GenBank/DDBJ whole genome shotgun (WGS) entry which is preliminary data.</text>
</comment>
<dbReference type="Proteomes" id="UP000499080">
    <property type="component" value="Unassembled WGS sequence"/>
</dbReference>
<feature type="region of interest" description="Disordered" evidence="1">
    <location>
        <begin position="20"/>
        <end position="42"/>
    </location>
</feature>
<name>A0A4Y2QYW6_ARAVE</name>